<dbReference type="Pfam" id="PF06902">
    <property type="entry name" value="Fer4_19"/>
    <property type="match status" value="1"/>
</dbReference>
<dbReference type="GO" id="GO:0005737">
    <property type="term" value="C:cytoplasm"/>
    <property type="evidence" value="ECO:0007669"/>
    <property type="project" value="UniProtKB-ARBA"/>
</dbReference>
<gene>
    <name evidence="6" type="ORF">SAMN05216323_102031</name>
</gene>
<protein>
    <submittedName>
        <fullName evidence="6">Uncharacterized Fe-S cluster protein YjdI</fullName>
    </submittedName>
</protein>
<sequence length="159" mass="18104">MDKNNRKYSNKEITLYWQPSECIHASTCYTQLISVFNPRNRPWVDMDGASTERIIHIINECPTRALTFKWNDEAKNENESSEKLVSEAEEDAVPEFKQNEPIKIQVMKNGPLVISGHFKVYGSKGVELKSMQMISICRCGQSANPPFCDGTHFKLGFIG</sequence>
<evidence type="ECO:0000256" key="1">
    <source>
        <dbReference type="ARBA" id="ARBA00022714"/>
    </source>
</evidence>
<dbReference type="OrthoDB" id="9795032at2"/>
<keyword evidence="2" id="KW-0479">Metal-binding</keyword>
<evidence type="ECO:0000259" key="5">
    <source>
        <dbReference type="SMART" id="SM00704"/>
    </source>
</evidence>
<proteinExistence type="predicted"/>
<keyword evidence="4" id="KW-0411">Iron-sulfur</keyword>
<dbReference type="InterPro" id="IPR018967">
    <property type="entry name" value="FeS-contain_CDGSH-typ"/>
</dbReference>
<dbReference type="GO" id="GO:0051537">
    <property type="term" value="F:2 iron, 2 sulfur cluster binding"/>
    <property type="evidence" value="ECO:0007669"/>
    <property type="project" value="UniProtKB-KW"/>
</dbReference>
<keyword evidence="7" id="KW-1185">Reference proteome</keyword>
<accession>A0A1G6JIV2</accession>
<feature type="domain" description="Iron-binding zinc finger CDGSH type" evidence="5">
    <location>
        <begin position="124"/>
        <end position="158"/>
    </location>
</feature>
<evidence type="ECO:0000256" key="4">
    <source>
        <dbReference type="ARBA" id="ARBA00023014"/>
    </source>
</evidence>
<keyword evidence="1" id="KW-0001">2Fe-2S</keyword>
<evidence type="ECO:0000313" key="6">
    <source>
        <dbReference type="EMBL" id="SDC18578.1"/>
    </source>
</evidence>
<reference evidence="6 7" key="1">
    <citation type="submission" date="2016-09" db="EMBL/GenBank/DDBJ databases">
        <authorList>
            <person name="Capua I."/>
            <person name="De Benedictis P."/>
            <person name="Joannis T."/>
            <person name="Lombin L.H."/>
            <person name="Cattoli G."/>
        </authorList>
    </citation>
    <scope>NUCLEOTIDE SEQUENCE [LARGE SCALE GENOMIC DNA]</scope>
    <source>
        <strain evidence="6 7">A7P-90m</strain>
    </source>
</reference>
<organism evidence="6 7">
    <name type="scientific">Williamwhitmania taraxaci</name>
    <dbReference type="NCBI Taxonomy" id="1640674"/>
    <lineage>
        <taxon>Bacteria</taxon>
        <taxon>Pseudomonadati</taxon>
        <taxon>Bacteroidota</taxon>
        <taxon>Bacteroidia</taxon>
        <taxon>Bacteroidales</taxon>
        <taxon>Williamwhitmaniaceae</taxon>
        <taxon>Williamwhitmania</taxon>
    </lineage>
</organism>
<name>A0A1G6JIV2_9BACT</name>
<dbReference type="STRING" id="1640674.SAMN05216323_102031"/>
<dbReference type="EMBL" id="FMYP01000020">
    <property type="protein sequence ID" value="SDC18578.1"/>
    <property type="molecule type" value="Genomic_DNA"/>
</dbReference>
<evidence type="ECO:0000256" key="2">
    <source>
        <dbReference type="ARBA" id="ARBA00022723"/>
    </source>
</evidence>
<dbReference type="Gene3D" id="3.40.5.90">
    <property type="entry name" value="CDGSH iron-sulfur domain, mitoNEET-type"/>
    <property type="match status" value="1"/>
</dbReference>
<keyword evidence="3" id="KW-0408">Iron</keyword>
<dbReference type="InterPro" id="IPR042216">
    <property type="entry name" value="MitoNEET_CISD"/>
</dbReference>
<dbReference type="GO" id="GO:0046872">
    <property type="term" value="F:metal ion binding"/>
    <property type="evidence" value="ECO:0007669"/>
    <property type="project" value="UniProtKB-KW"/>
</dbReference>
<dbReference type="AlphaFoldDB" id="A0A1G6JIV2"/>
<dbReference type="Pfam" id="PF09360">
    <property type="entry name" value="zf-CDGSH"/>
    <property type="match status" value="1"/>
</dbReference>
<dbReference type="RefSeq" id="WP_092437368.1">
    <property type="nucleotide sequence ID" value="NZ_FMYP01000020.1"/>
</dbReference>
<dbReference type="Proteomes" id="UP000199452">
    <property type="component" value="Unassembled WGS sequence"/>
</dbReference>
<evidence type="ECO:0000256" key="3">
    <source>
        <dbReference type="ARBA" id="ARBA00023004"/>
    </source>
</evidence>
<dbReference type="SMART" id="SM00704">
    <property type="entry name" value="ZnF_CDGSH"/>
    <property type="match status" value="1"/>
</dbReference>
<evidence type="ECO:0000313" key="7">
    <source>
        <dbReference type="Proteomes" id="UP000199452"/>
    </source>
</evidence>
<dbReference type="InterPro" id="IPR010693">
    <property type="entry name" value="Divergent_4Fe-4S_mono-cluster"/>
</dbReference>